<dbReference type="EMBL" id="QBIU01000001">
    <property type="protein sequence ID" value="MWV69488.1"/>
    <property type="molecule type" value="Genomic_DNA"/>
</dbReference>
<dbReference type="STRING" id="1548018.LS64_07165"/>
<evidence type="ECO:0000313" key="3">
    <source>
        <dbReference type="Proteomes" id="UP000029714"/>
    </source>
</evidence>
<dbReference type="EMBL" id="JRMP02000017">
    <property type="protein sequence ID" value="TLD92952.1"/>
    <property type="molecule type" value="Genomic_DNA"/>
</dbReference>
<evidence type="ECO:0000313" key="4">
    <source>
        <dbReference type="Proteomes" id="UP000477070"/>
    </source>
</evidence>
<proteinExistence type="predicted"/>
<reference evidence="2 3" key="2">
    <citation type="journal article" date="2016" name="Infect. Immun.">
        <title>Helicobacter saguini, a Novel Helicobacter Isolated from Cotton-Top Tamarins with Ulcerative Colitis, Has Proinflammatory Properties and Induces Typhlocolitis and Dysplasia in Gnotobiotic IL-10-/- Mice.</title>
        <authorList>
            <person name="Shen Z."/>
            <person name="Mannion A."/>
            <person name="Whary M.T."/>
            <person name="Muthupalani S."/>
            <person name="Sheh A."/>
            <person name="Feng Y."/>
            <person name="Gong G."/>
            <person name="Vandamme P."/>
            <person name="Holcombe H.R."/>
            <person name="Paster B.J."/>
            <person name="Fox J.G."/>
        </authorList>
    </citation>
    <scope>NUCLEOTIDE SEQUENCE [LARGE SCALE GENOMIC DNA]</scope>
    <source>
        <strain evidence="2 3">MIT 97-6194</strain>
    </source>
</reference>
<dbReference type="OrthoDB" id="5365685at2"/>
<reference evidence="1 4" key="4">
    <citation type="submission" date="2019-12" db="EMBL/GenBank/DDBJ databases">
        <title>Multi-Generational Helicobacter saguini Isolates.</title>
        <authorList>
            <person name="Mannion A."/>
            <person name="Shen Z."/>
            <person name="Fox J.G."/>
        </authorList>
    </citation>
    <scope>NUCLEOTIDE SEQUENCE [LARGE SCALE GENOMIC DNA]</scope>
    <source>
        <strain evidence="1">16-048</strain>
        <strain evidence="4">16-048 (F4)</strain>
    </source>
</reference>
<dbReference type="RefSeq" id="WP_034571852.1">
    <property type="nucleotide sequence ID" value="NZ_JRMP02000017.1"/>
</dbReference>
<evidence type="ECO:0000313" key="1">
    <source>
        <dbReference type="EMBL" id="MWV69488.1"/>
    </source>
</evidence>
<dbReference type="Proteomes" id="UP000477070">
    <property type="component" value="Unassembled WGS sequence"/>
</dbReference>
<reference evidence="2 3" key="1">
    <citation type="journal article" date="2014" name="Genome Announc.">
        <title>Draft genome sequences of eight enterohepatic helicobacter species isolated from both laboratory and wild rodents.</title>
        <authorList>
            <person name="Sheh A."/>
            <person name="Shen Z."/>
            <person name="Fox J.G."/>
        </authorList>
    </citation>
    <scope>NUCLEOTIDE SEQUENCE [LARGE SCALE GENOMIC DNA]</scope>
    <source>
        <strain evidence="2 3">MIT 97-6194</strain>
    </source>
</reference>
<evidence type="ECO:0000313" key="2">
    <source>
        <dbReference type="EMBL" id="TLD92952.1"/>
    </source>
</evidence>
<organism evidence="2 3">
    <name type="scientific">Helicobacter saguini</name>
    <dbReference type="NCBI Taxonomy" id="1548018"/>
    <lineage>
        <taxon>Bacteria</taxon>
        <taxon>Pseudomonadati</taxon>
        <taxon>Campylobacterota</taxon>
        <taxon>Epsilonproteobacteria</taxon>
        <taxon>Campylobacterales</taxon>
        <taxon>Helicobacteraceae</taxon>
        <taxon>Helicobacter</taxon>
    </lineage>
</organism>
<sequence>MSRYTKEQILKLLKYAELAWASYSTKLNNGMFGENDKKWGLNKQKKYFNKEEAKQNNQVAYKQALTNELLVFMMILEWILQTNKLQYLLIVIK</sequence>
<dbReference type="AlphaFoldDB" id="A0A347VT93"/>
<reference evidence="2" key="3">
    <citation type="submission" date="2018-04" db="EMBL/GenBank/DDBJ databases">
        <authorList>
            <person name="Sheh A."/>
            <person name="Shen Z."/>
            <person name="Mannion A.J."/>
            <person name="Fox J.G."/>
        </authorList>
    </citation>
    <scope>NUCLEOTIDE SEQUENCE</scope>
    <source>
        <strain evidence="2">MIT 97-6194</strain>
    </source>
</reference>
<protein>
    <submittedName>
        <fullName evidence="2">Uncharacterized protein</fullName>
    </submittedName>
</protein>
<comment type="caution">
    <text evidence="2">The sequence shown here is derived from an EMBL/GenBank/DDBJ whole genome shotgun (WGS) entry which is preliminary data.</text>
</comment>
<gene>
    <name evidence="1" type="ORF">DCO61_05555</name>
    <name evidence="2" type="ORF">LS64_009700</name>
</gene>
<accession>A0A347VT93</accession>
<keyword evidence="3" id="KW-1185">Reference proteome</keyword>
<dbReference type="Proteomes" id="UP000029714">
    <property type="component" value="Unassembled WGS sequence"/>
</dbReference>
<name>A0A347VT93_9HELI</name>